<dbReference type="RefSeq" id="WP_013765767.1">
    <property type="nucleotide sequence ID" value="NC_015510.1"/>
</dbReference>
<reference key="2">
    <citation type="submission" date="2011-04" db="EMBL/GenBank/DDBJ databases">
        <title>Complete sequence of chromosome of Haliscomenobacter hydrossis DSM 1100.</title>
        <authorList>
            <consortium name="US DOE Joint Genome Institute (JGI-PGF)"/>
            <person name="Lucas S."/>
            <person name="Han J."/>
            <person name="Lapidus A."/>
            <person name="Bruce D."/>
            <person name="Goodwin L."/>
            <person name="Pitluck S."/>
            <person name="Peters L."/>
            <person name="Kyrpides N."/>
            <person name="Mavromatis K."/>
            <person name="Ivanova N."/>
            <person name="Ovchinnikova G."/>
            <person name="Pagani I."/>
            <person name="Daligault H."/>
            <person name="Detter J.C."/>
            <person name="Han C."/>
            <person name="Land M."/>
            <person name="Hauser L."/>
            <person name="Markowitz V."/>
            <person name="Cheng J.-F."/>
            <person name="Hugenholtz P."/>
            <person name="Woyke T."/>
            <person name="Wu D."/>
            <person name="Verbarg S."/>
            <person name="Frueling A."/>
            <person name="Brambilla E."/>
            <person name="Klenk H.-P."/>
            <person name="Eisen J.A."/>
        </authorList>
    </citation>
    <scope>NUCLEOTIDE SEQUENCE</scope>
    <source>
        <strain>DSM 1100</strain>
    </source>
</reference>
<dbReference type="OrthoDB" id="637056at2"/>
<proteinExistence type="predicted"/>
<dbReference type="HOGENOM" id="CLU_962547_0_0_10"/>
<dbReference type="AlphaFoldDB" id="F4KUE4"/>
<dbReference type="Proteomes" id="UP000008461">
    <property type="component" value="Chromosome"/>
</dbReference>
<dbReference type="eggNOG" id="COG0515">
    <property type="taxonomic scope" value="Bacteria"/>
</dbReference>
<evidence type="ECO:0000313" key="1">
    <source>
        <dbReference type="EMBL" id="AEE51226.1"/>
    </source>
</evidence>
<dbReference type="KEGG" id="hhy:Halhy_3368"/>
<protein>
    <submittedName>
        <fullName evidence="1">Uncharacterized protein</fullName>
    </submittedName>
</protein>
<dbReference type="EMBL" id="CP002691">
    <property type="protein sequence ID" value="AEE51226.1"/>
    <property type="molecule type" value="Genomic_DNA"/>
</dbReference>
<keyword evidence="2" id="KW-1185">Reference proteome</keyword>
<accession>F4KUE4</accession>
<organism evidence="1 2">
    <name type="scientific">Haliscomenobacter hydrossis (strain ATCC 27775 / DSM 1100 / LMG 10767 / O)</name>
    <dbReference type="NCBI Taxonomy" id="760192"/>
    <lineage>
        <taxon>Bacteria</taxon>
        <taxon>Pseudomonadati</taxon>
        <taxon>Bacteroidota</taxon>
        <taxon>Saprospiria</taxon>
        <taxon>Saprospirales</taxon>
        <taxon>Haliscomenobacteraceae</taxon>
        <taxon>Haliscomenobacter</taxon>
    </lineage>
</organism>
<name>F4KUE4_HALH1</name>
<reference evidence="1 2" key="1">
    <citation type="journal article" date="2011" name="Stand. Genomic Sci.">
        <title>Complete genome sequence of Haliscomenobacter hydrossis type strain (O).</title>
        <authorList>
            <consortium name="US DOE Joint Genome Institute (JGI-PGF)"/>
            <person name="Daligault H."/>
            <person name="Lapidus A."/>
            <person name="Zeytun A."/>
            <person name="Nolan M."/>
            <person name="Lucas S."/>
            <person name="Del Rio T.G."/>
            <person name="Tice H."/>
            <person name="Cheng J.F."/>
            <person name="Tapia R."/>
            <person name="Han C."/>
            <person name="Goodwin L."/>
            <person name="Pitluck S."/>
            <person name="Liolios K."/>
            <person name="Pagani I."/>
            <person name="Ivanova N."/>
            <person name="Huntemann M."/>
            <person name="Mavromatis K."/>
            <person name="Mikhailova N."/>
            <person name="Pati A."/>
            <person name="Chen A."/>
            <person name="Palaniappan K."/>
            <person name="Land M."/>
            <person name="Hauser L."/>
            <person name="Brambilla E.M."/>
            <person name="Rohde M."/>
            <person name="Verbarg S."/>
            <person name="Goker M."/>
            <person name="Bristow J."/>
            <person name="Eisen J.A."/>
            <person name="Markowitz V."/>
            <person name="Hugenholtz P."/>
            <person name="Kyrpides N.C."/>
            <person name="Klenk H.P."/>
            <person name="Woyke T."/>
        </authorList>
    </citation>
    <scope>NUCLEOTIDE SEQUENCE [LARGE SCALE GENOMIC DNA]</scope>
    <source>
        <strain evidence="2">ATCC 27775 / DSM 1100 / LMG 10767 / O</strain>
    </source>
</reference>
<gene>
    <name evidence="1" type="ordered locus">Halhy_3368</name>
</gene>
<evidence type="ECO:0000313" key="2">
    <source>
        <dbReference type="Proteomes" id="UP000008461"/>
    </source>
</evidence>
<sequence length="290" mass="32681">MAPQDLINKINNATHLGDVLDLTDWRKHYGDIARVLHPVVCKILGAADAFARLNALKEGWEKGYRFTDDAGAVRAQNLTITFVGDPKLLLQSYRNYGYLMSLNSPAAQHFKRYLPESMSLDAEVLTLNLRHRAAPLAGLILQQGHANWILSRLLEVTSWLAQEGWTHGGINPESVFVVPETHGIILTSFYHLTPREGMVKTISAKYKNWYPDALFAKKIADPLIDLELCKRTTAAILGDPSGLGMKLKLTHNKAFIDFLLTAHPDAFDCYDKYRKLLDKQFPKKFLPLNL</sequence>
<dbReference type="STRING" id="760192.Halhy_3368"/>